<evidence type="ECO:0000256" key="1">
    <source>
        <dbReference type="SAM" id="MobiDB-lite"/>
    </source>
</evidence>
<dbReference type="Proteomes" id="UP000001067">
    <property type="component" value="Unassembled WGS sequence"/>
</dbReference>
<protein>
    <submittedName>
        <fullName evidence="2">Uncharacterized protein</fullName>
    </submittedName>
</protein>
<gene>
    <name evidence="2" type="ORF">PTT_12742</name>
</gene>
<organism evidence="3">
    <name type="scientific">Pyrenophora teres f. teres (strain 0-1)</name>
    <name type="common">Barley net blotch fungus</name>
    <name type="synonym">Drechslera teres f. teres</name>
    <dbReference type="NCBI Taxonomy" id="861557"/>
    <lineage>
        <taxon>Eukaryota</taxon>
        <taxon>Fungi</taxon>
        <taxon>Dikarya</taxon>
        <taxon>Ascomycota</taxon>
        <taxon>Pezizomycotina</taxon>
        <taxon>Dothideomycetes</taxon>
        <taxon>Pleosporomycetidae</taxon>
        <taxon>Pleosporales</taxon>
        <taxon>Pleosporineae</taxon>
        <taxon>Pleosporaceae</taxon>
        <taxon>Pyrenophora</taxon>
    </lineage>
</organism>
<feature type="region of interest" description="Disordered" evidence="1">
    <location>
        <begin position="1"/>
        <end position="52"/>
    </location>
</feature>
<proteinExistence type="predicted"/>
<accession>E3RUH9</accession>
<feature type="region of interest" description="Disordered" evidence="1">
    <location>
        <begin position="134"/>
        <end position="182"/>
    </location>
</feature>
<sequence>MASKRKPYDNPGSRTPGIVPYTTNSTPRSKRQKADRGAGKPTHRPRTPLQTPNRHLLLNRPWLNTPQTVSAQDLFIIQSRDNLTPGSTGPKDWTEVAREFNERFRDDLKKPLAPATMSRRCGVARKDFLRDNPEYEEARKYPIPDNLEEEEDNDDDEDEYQTEDDEQQQEEMDSDGWTMDPMDPDIDAYYNCNPRAPFYHYPDPRFDPPPNPSLLLANTPTTPQFTPGKPPTSTHPHIPGSYNPSAIHSTSIPPLTRIKFHLRHRTSEPVTFHFSSPDQNNLGESSQYVDANLLVATSSVYATQARVDPEDTAIFVPAPFTARTVNIFIQLISPEPALELPTHFLWKARKGVPGIYDRFGGIAVEKIEWSEETLVDLLFFAREMGVTWILDMVVDRLFFLFDRECKNKAAFKDMGQPVNGHVNVRGRKVFVGYKLPAVDAPLPTLSVDDFWAEVLHSLVAGTKGLDVPTLSFVGDLIKGLHLEVDPIWLAGTQPRVQDLLSRSSDEYLRPMARHLFCARYHHHLHTSLRYTQPCYTQHRVQSAEYYINALYAMETLQEMVKLSDGLPMANSLASIMYPQNGDASKLRKDDSSAEMLEAEKMVLAMECRLKEAKAALWTARSADEEEKLNAVHEATRFVRALSGIGGT</sequence>
<dbReference type="HOGENOM" id="CLU_423425_0_0_1"/>
<evidence type="ECO:0000313" key="3">
    <source>
        <dbReference type="Proteomes" id="UP000001067"/>
    </source>
</evidence>
<dbReference type="OrthoDB" id="3797183at2759"/>
<evidence type="ECO:0000313" key="2">
    <source>
        <dbReference type="EMBL" id="EFQ90616.1"/>
    </source>
</evidence>
<dbReference type="EMBL" id="GL535132">
    <property type="protein sequence ID" value="EFQ90616.1"/>
    <property type="molecule type" value="Genomic_DNA"/>
</dbReference>
<keyword evidence="3" id="KW-1185">Reference proteome</keyword>
<dbReference type="KEGG" id="pte:PTT_12742"/>
<reference evidence="2 3" key="1">
    <citation type="journal article" date="2010" name="Genome Biol.">
        <title>A first genome assembly of the barley fungal pathogen Pyrenophora teres f. teres.</title>
        <authorList>
            <person name="Ellwood S.R."/>
            <person name="Liu Z."/>
            <person name="Syme R.A."/>
            <person name="Lai Z."/>
            <person name="Hane J.K."/>
            <person name="Keiper F."/>
            <person name="Moffat C.S."/>
            <person name="Oliver R.P."/>
            <person name="Friesen T.L."/>
        </authorList>
    </citation>
    <scope>NUCLEOTIDE SEQUENCE [LARGE SCALE GENOMIC DNA]</scope>
    <source>
        <strain evidence="2 3">0-1</strain>
    </source>
</reference>
<feature type="compositionally biased region" description="Acidic residues" evidence="1">
    <location>
        <begin position="146"/>
        <end position="174"/>
    </location>
</feature>
<dbReference type="AlphaFoldDB" id="E3RUH9"/>
<name>E3RUH9_PYRTT</name>